<dbReference type="AlphaFoldDB" id="R7QDL9"/>
<feature type="compositionally biased region" description="Polar residues" evidence="1">
    <location>
        <begin position="1"/>
        <end position="11"/>
    </location>
</feature>
<feature type="region of interest" description="Disordered" evidence="1">
    <location>
        <begin position="1"/>
        <end position="46"/>
    </location>
</feature>
<dbReference type="KEGG" id="ccp:CHC_T00003838001"/>
<accession>R7QDL9</accession>
<proteinExistence type="predicted"/>
<reference evidence="3" key="1">
    <citation type="journal article" date="2013" name="Proc. Natl. Acad. Sci. U.S.A.">
        <title>Genome structure and metabolic features in the red seaweed Chondrus crispus shed light on evolution of the Archaeplastida.</title>
        <authorList>
            <person name="Collen J."/>
            <person name="Porcel B."/>
            <person name="Carre W."/>
            <person name="Ball S.G."/>
            <person name="Chaparro C."/>
            <person name="Tonon T."/>
            <person name="Barbeyron T."/>
            <person name="Michel G."/>
            <person name="Noel B."/>
            <person name="Valentin K."/>
            <person name="Elias M."/>
            <person name="Artiguenave F."/>
            <person name="Arun A."/>
            <person name="Aury J.M."/>
            <person name="Barbosa-Neto J.F."/>
            <person name="Bothwell J.H."/>
            <person name="Bouget F.Y."/>
            <person name="Brillet L."/>
            <person name="Cabello-Hurtado F."/>
            <person name="Capella-Gutierrez S."/>
            <person name="Charrier B."/>
            <person name="Cladiere L."/>
            <person name="Cock J.M."/>
            <person name="Coelho S.M."/>
            <person name="Colleoni C."/>
            <person name="Czjzek M."/>
            <person name="Da Silva C."/>
            <person name="Delage L."/>
            <person name="Denoeud F."/>
            <person name="Deschamps P."/>
            <person name="Dittami S.M."/>
            <person name="Gabaldon T."/>
            <person name="Gachon C.M."/>
            <person name="Groisillier A."/>
            <person name="Herve C."/>
            <person name="Jabbari K."/>
            <person name="Katinka M."/>
            <person name="Kloareg B."/>
            <person name="Kowalczyk N."/>
            <person name="Labadie K."/>
            <person name="Leblanc C."/>
            <person name="Lopez P.J."/>
            <person name="McLachlan D.H."/>
            <person name="Meslet-Cladiere L."/>
            <person name="Moustafa A."/>
            <person name="Nehr Z."/>
            <person name="Nyvall Collen P."/>
            <person name="Panaud O."/>
            <person name="Partensky F."/>
            <person name="Poulain J."/>
            <person name="Rensing S.A."/>
            <person name="Rousvoal S."/>
            <person name="Samson G."/>
            <person name="Symeonidi A."/>
            <person name="Weissenbach J."/>
            <person name="Zambounis A."/>
            <person name="Wincker P."/>
            <person name="Boyen C."/>
        </authorList>
    </citation>
    <scope>NUCLEOTIDE SEQUENCE [LARGE SCALE GENOMIC DNA]</scope>
    <source>
        <strain evidence="3">cv. Stackhouse</strain>
    </source>
</reference>
<evidence type="ECO:0000256" key="1">
    <source>
        <dbReference type="SAM" id="MobiDB-lite"/>
    </source>
</evidence>
<gene>
    <name evidence="2" type="ORF">CHC_T00003838001</name>
</gene>
<name>R7QDL9_CHOCR</name>
<dbReference type="OrthoDB" id="1913277at2759"/>
<dbReference type="RefSeq" id="XP_005715324.1">
    <property type="nucleotide sequence ID" value="XM_005715267.1"/>
</dbReference>
<sequence>MRISLPQQSHQAVPASRERRSDRPSRRDIIRPNSSTPPRLGTLPHPRIAMTNEKGLFERVGDGAIPGTFVGFSLGAARAYLESRTIADKSVAAIASAKSAKVPPTAAALHALRPKPLPALFATTAIYGVLGGTFTGTEAIVESIRGKEDMWNRVIGAATAGSLVGLRTASVKISGLAAFTCGFMTMFVEAVGGTWGPVDDPSLERRADIYKAEA</sequence>
<keyword evidence="3" id="KW-1185">Reference proteome</keyword>
<organism evidence="2 3">
    <name type="scientific">Chondrus crispus</name>
    <name type="common">Carrageen Irish moss</name>
    <name type="synonym">Polymorpha crispa</name>
    <dbReference type="NCBI Taxonomy" id="2769"/>
    <lineage>
        <taxon>Eukaryota</taxon>
        <taxon>Rhodophyta</taxon>
        <taxon>Florideophyceae</taxon>
        <taxon>Rhodymeniophycidae</taxon>
        <taxon>Gigartinales</taxon>
        <taxon>Gigartinaceae</taxon>
        <taxon>Chondrus</taxon>
    </lineage>
</organism>
<evidence type="ECO:0000313" key="2">
    <source>
        <dbReference type="EMBL" id="CDF35505.1"/>
    </source>
</evidence>
<dbReference type="Gramene" id="CDF35505">
    <property type="protein sequence ID" value="CDF35505"/>
    <property type="gene ID" value="CHC_T00003838001"/>
</dbReference>
<dbReference type="Proteomes" id="UP000012073">
    <property type="component" value="Unassembled WGS sequence"/>
</dbReference>
<protein>
    <recommendedName>
        <fullName evidence="4">NADH-ubiquinone oxidoreductase subunit B14.7</fullName>
    </recommendedName>
</protein>
<evidence type="ECO:0000313" key="3">
    <source>
        <dbReference type="Proteomes" id="UP000012073"/>
    </source>
</evidence>
<feature type="compositionally biased region" description="Basic and acidic residues" evidence="1">
    <location>
        <begin position="16"/>
        <end position="30"/>
    </location>
</feature>
<dbReference type="EMBL" id="HG001733">
    <property type="protein sequence ID" value="CDF35505.1"/>
    <property type="molecule type" value="Genomic_DNA"/>
</dbReference>
<dbReference type="Pfam" id="PF02466">
    <property type="entry name" value="Tim17"/>
    <property type="match status" value="1"/>
</dbReference>
<evidence type="ECO:0008006" key="4">
    <source>
        <dbReference type="Google" id="ProtNLM"/>
    </source>
</evidence>
<dbReference type="GeneID" id="17323040"/>